<organism evidence="3 4">
    <name type="scientific">Flavobacterium agrisoli</name>
    <dbReference type="NCBI Taxonomy" id="2793066"/>
    <lineage>
        <taxon>Bacteria</taxon>
        <taxon>Pseudomonadati</taxon>
        <taxon>Bacteroidota</taxon>
        <taxon>Flavobacteriia</taxon>
        <taxon>Flavobacteriales</taxon>
        <taxon>Flavobacteriaceae</taxon>
        <taxon>Flavobacterium</taxon>
    </lineage>
</organism>
<keyword evidence="1" id="KW-0812">Transmembrane</keyword>
<dbReference type="InterPro" id="IPR025698">
    <property type="entry name" value="2TM_dom"/>
</dbReference>
<keyword evidence="4" id="KW-1185">Reference proteome</keyword>
<dbReference type="Pfam" id="PF13239">
    <property type="entry name" value="2TM"/>
    <property type="match status" value="1"/>
</dbReference>
<dbReference type="EMBL" id="JAEHFV010000001">
    <property type="protein sequence ID" value="MBK0369194.1"/>
    <property type="molecule type" value="Genomic_DNA"/>
</dbReference>
<reference evidence="3" key="1">
    <citation type="submission" date="2020-12" db="EMBL/GenBank/DDBJ databases">
        <title>Bacterial novel species Flavobacterium sp. SE-1-e isolated from soil.</title>
        <authorList>
            <person name="Jung H.-Y."/>
        </authorList>
    </citation>
    <scope>NUCLEOTIDE SEQUENCE</scope>
    <source>
        <strain evidence="3">SE-1-e</strain>
    </source>
</reference>
<dbReference type="AlphaFoldDB" id="A0A934UJ37"/>
<accession>A0A934UJ37</accession>
<name>A0A934UJ37_9FLAO</name>
<dbReference type="Proteomes" id="UP000609172">
    <property type="component" value="Unassembled WGS sequence"/>
</dbReference>
<evidence type="ECO:0000313" key="4">
    <source>
        <dbReference type="Proteomes" id="UP000609172"/>
    </source>
</evidence>
<gene>
    <name evidence="3" type="ORF">I5M07_05025</name>
</gene>
<proteinExistence type="predicted"/>
<evidence type="ECO:0000313" key="3">
    <source>
        <dbReference type="EMBL" id="MBK0369194.1"/>
    </source>
</evidence>
<feature type="transmembrane region" description="Helical" evidence="1">
    <location>
        <begin position="22"/>
        <end position="42"/>
    </location>
</feature>
<evidence type="ECO:0000256" key="1">
    <source>
        <dbReference type="SAM" id="Phobius"/>
    </source>
</evidence>
<feature type="transmembrane region" description="Helical" evidence="1">
    <location>
        <begin position="48"/>
        <end position="70"/>
    </location>
</feature>
<dbReference type="RefSeq" id="WP_200105099.1">
    <property type="nucleotide sequence ID" value="NZ_JAEHFV010000001.1"/>
</dbReference>
<keyword evidence="1" id="KW-0472">Membrane</keyword>
<keyword evidence="1" id="KW-1133">Transmembrane helix</keyword>
<sequence length="100" mass="11952">MENSFENEKYDRAKKKVEEIKGFYGNLISYVAVNGFLVFLNLRTSPEYLWSLWPIMGWGVGLLIHGLKVFDVMPFFGKEWEEKKINELMQKEKENQNKWQ</sequence>
<comment type="caution">
    <text evidence="3">The sequence shown here is derived from an EMBL/GenBank/DDBJ whole genome shotgun (WGS) entry which is preliminary data.</text>
</comment>
<protein>
    <submittedName>
        <fullName evidence="3">2TM domain-containing protein</fullName>
    </submittedName>
</protein>
<feature type="domain" description="2TM" evidence="2">
    <location>
        <begin position="12"/>
        <end position="89"/>
    </location>
</feature>
<evidence type="ECO:0000259" key="2">
    <source>
        <dbReference type="Pfam" id="PF13239"/>
    </source>
</evidence>